<reference evidence="3" key="1">
    <citation type="submission" date="2023-10" db="EMBL/GenBank/DDBJ databases">
        <title>Genome assemblies of two species of porcelain crab, Petrolisthes cinctipes and Petrolisthes manimaculis (Anomura: Porcellanidae).</title>
        <authorList>
            <person name="Angst P."/>
        </authorList>
    </citation>
    <scope>NUCLEOTIDE SEQUENCE</scope>
    <source>
        <strain evidence="3">PB745_01</strain>
        <tissue evidence="3">Gill</tissue>
    </source>
</reference>
<evidence type="ECO:0000256" key="1">
    <source>
        <dbReference type="SAM" id="MobiDB-lite"/>
    </source>
</evidence>
<keyword evidence="4" id="KW-1185">Reference proteome</keyword>
<dbReference type="Pfam" id="PF09588">
    <property type="entry name" value="YqaJ"/>
    <property type="match status" value="1"/>
</dbReference>
<protein>
    <recommendedName>
        <fullName evidence="2">YqaJ viral recombinase domain-containing protein</fullName>
    </recommendedName>
</protein>
<evidence type="ECO:0000313" key="3">
    <source>
        <dbReference type="EMBL" id="KAK3894060.1"/>
    </source>
</evidence>
<dbReference type="EMBL" id="JAWQEG010000144">
    <property type="protein sequence ID" value="KAK3894060.1"/>
    <property type="molecule type" value="Genomic_DNA"/>
</dbReference>
<proteinExistence type="predicted"/>
<accession>A0AAE1GJW6</accession>
<evidence type="ECO:0000259" key="2">
    <source>
        <dbReference type="Pfam" id="PF09588"/>
    </source>
</evidence>
<evidence type="ECO:0000313" key="4">
    <source>
        <dbReference type="Proteomes" id="UP001286313"/>
    </source>
</evidence>
<feature type="compositionally biased region" description="Polar residues" evidence="1">
    <location>
        <begin position="97"/>
        <end position="111"/>
    </location>
</feature>
<feature type="region of interest" description="Disordered" evidence="1">
    <location>
        <begin position="87"/>
        <end position="112"/>
    </location>
</feature>
<dbReference type="AlphaFoldDB" id="A0AAE1GJW6"/>
<organism evidence="3 4">
    <name type="scientific">Petrolisthes cinctipes</name>
    <name type="common">Flat porcelain crab</name>
    <dbReference type="NCBI Taxonomy" id="88211"/>
    <lineage>
        <taxon>Eukaryota</taxon>
        <taxon>Metazoa</taxon>
        <taxon>Ecdysozoa</taxon>
        <taxon>Arthropoda</taxon>
        <taxon>Crustacea</taxon>
        <taxon>Multicrustacea</taxon>
        <taxon>Malacostraca</taxon>
        <taxon>Eumalacostraca</taxon>
        <taxon>Eucarida</taxon>
        <taxon>Decapoda</taxon>
        <taxon>Pleocyemata</taxon>
        <taxon>Anomura</taxon>
        <taxon>Galatheoidea</taxon>
        <taxon>Porcellanidae</taxon>
        <taxon>Petrolisthes</taxon>
    </lineage>
</organism>
<dbReference type="PANTHER" id="PTHR47526:SF4">
    <property type="entry name" value="SWIM-TYPE DOMAIN-CONTAINING PROTEIN"/>
    <property type="match status" value="1"/>
</dbReference>
<dbReference type="InterPro" id="IPR011335">
    <property type="entry name" value="Restrct_endonuc-II-like"/>
</dbReference>
<gene>
    <name evidence="3" type="ORF">Pcinc_002162</name>
</gene>
<dbReference type="InterPro" id="IPR011604">
    <property type="entry name" value="PDDEXK-like_dom_sf"/>
</dbReference>
<dbReference type="Gene3D" id="3.90.320.10">
    <property type="match status" value="1"/>
</dbReference>
<dbReference type="PANTHER" id="PTHR47526">
    <property type="entry name" value="ATP-DEPENDENT DNA HELICASE"/>
    <property type="match status" value="1"/>
</dbReference>
<sequence>MAQELRPSSCRATPLAKSGITLVHDGGRQYLPCMAGTSEVCSHVAATLFAVRKGSDVVWNRTCTSMPCEWNKPGKKKQEQFSEAREINFSKPKPTSEGHQPSTSGLTSKIPSPSAKFRNEFFQRHAASGQKIAILSLIPEHSDEFITSIQRYNLPKPLTDLFNAEYMKLEWGSKQEKIAIQAYKSTIALDHVDFHVHEAGFYVHPNHSFLGASPDAHVTCQCFGDGIIQVKCPYTLKDATFNLMAKSKDLFRECRKKIPA</sequence>
<dbReference type="InterPro" id="IPR019080">
    <property type="entry name" value="YqaJ_viral_recombinase"/>
</dbReference>
<dbReference type="SUPFAM" id="SSF52980">
    <property type="entry name" value="Restriction endonuclease-like"/>
    <property type="match status" value="1"/>
</dbReference>
<name>A0AAE1GJW6_PETCI</name>
<comment type="caution">
    <text evidence="3">The sequence shown here is derived from an EMBL/GenBank/DDBJ whole genome shotgun (WGS) entry which is preliminary data.</text>
</comment>
<dbReference type="Proteomes" id="UP001286313">
    <property type="component" value="Unassembled WGS sequence"/>
</dbReference>
<dbReference type="GO" id="GO:0006281">
    <property type="term" value="P:DNA repair"/>
    <property type="evidence" value="ECO:0007669"/>
    <property type="project" value="UniProtKB-ARBA"/>
</dbReference>
<feature type="domain" description="YqaJ viral recombinase" evidence="2">
    <location>
        <begin position="167"/>
        <end position="236"/>
    </location>
</feature>